<dbReference type="AlphaFoldDB" id="A0A8S3R3K5"/>
<dbReference type="GO" id="GO:0015074">
    <property type="term" value="P:DNA integration"/>
    <property type="evidence" value="ECO:0007669"/>
    <property type="project" value="InterPro"/>
</dbReference>
<dbReference type="Proteomes" id="UP000683360">
    <property type="component" value="Unassembled WGS sequence"/>
</dbReference>
<comment type="caution">
    <text evidence="2">The sequence shown here is derived from an EMBL/GenBank/DDBJ whole genome shotgun (WGS) entry which is preliminary data.</text>
</comment>
<feature type="domain" description="Integrase catalytic" evidence="1">
    <location>
        <begin position="59"/>
        <end position="166"/>
    </location>
</feature>
<gene>
    <name evidence="2" type="ORF">MEDL_16020</name>
</gene>
<accession>A0A8S3R3K5</accession>
<evidence type="ECO:0000313" key="2">
    <source>
        <dbReference type="EMBL" id="CAG2201393.1"/>
    </source>
</evidence>
<dbReference type="Pfam" id="PF00665">
    <property type="entry name" value="rve"/>
    <property type="match status" value="1"/>
</dbReference>
<dbReference type="PROSITE" id="PS50994">
    <property type="entry name" value="INTEGRASE"/>
    <property type="match status" value="1"/>
</dbReference>
<dbReference type="SUPFAM" id="SSF53098">
    <property type="entry name" value="Ribonuclease H-like"/>
    <property type="match status" value="1"/>
</dbReference>
<dbReference type="EMBL" id="CAJPWZ010000844">
    <property type="protein sequence ID" value="CAG2201393.1"/>
    <property type="molecule type" value="Genomic_DNA"/>
</dbReference>
<evidence type="ECO:0000313" key="3">
    <source>
        <dbReference type="Proteomes" id="UP000683360"/>
    </source>
</evidence>
<sequence>MSAWEKYLKEIYFIPSNPASFSGPDKLYNYVQKEGKYKISKYKIRKWLQSQEPYSLQRPLRRPQNRTEIVVAGIDDQWSADLMDMVKFSKHNKEYKYVLVVIDVFSKYLWLRKLKDKKGESVATAFQDIFKTGRVPNRIRTDMGQEFKAKRVQTVFKKEEINHFMR</sequence>
<dbReference type="GO" id="GO:0003676">
    <property type="term" value="F:nucleic acid binding"/>
    <property type="evidence" value="ECO:0007669"/>
    <property type="project" value="InterPro"/>
</dbReference>
<organism evidence="2 3">
    <name type="scientific">Mytilus edulis</name>
    <name type="common">Blue mussel</name>
    <dbReference type="NCBI Taxonomy" id="6550"/>
    <lineage>
        <taxon>Eukaryota</taxon>
        <taxon>Metazoa</taxon>
        <taxon>Spiralia</taxon>
        <taxon>Lophotrochozoa</taxon>
        <taxon>Mollusca</taxon>
        <taxon>Bivalvia</taxon>
        <taxon>Autobranchia</taxon>
        <taxon>Pteriomorphia</taxon>
        <taxon>Mytilida</taxon>
        <taxon>Mytiloidea</taxon>
        <taxon>Mytilidae</taxon>
        <taxon>Mytilinae</taxon>
        <taxon>Mytilus</taxon>
    </lineage>
</organism>
<dbReference type="InterPro" id="IPR001584">
    <property type="entry name" value="Integrase_cat-core"/>
</dbReference>
<dbReference type="InterPro" id="IPR012337">
    <property type="entry name" value="RNaseH-like_sf"/>
</dbReference>
<dbReference type="PANTHER" id="PTHR46585">
    <property type="entry name" value="INTEGRASE CORE DOMAIN CONTAINING PROTEIN"/>
    <property type="match status" value="1"/>
</dbReference>
<dbReference type="InterPro" id="IPR036397">
    <property type="entry name" value="RNaseH_sf"/>
</dbReference>
<name>A0A8S3R3K5_MYTED</name>
<dbReference type="OrthoDB" id="6043271at2759"/>
<proteinExistence type="predicted"/>
<reference evidence="2" key="1">
    <citation type="submission" date="2021-03" db="EMBL/GenBank/DDBJ databases">
        <authorList>
            <person name="Bekaert M."/>
        </authorList>
    </citation>
    <scope>NUCLEOTIDE SEQUENCE</scope>
</reference>
<dbReference type="Gene3D" id="3.30.420.10">
    <property type="entry name" value="Ribonuclease H-like superfamily/Ribonuclease H"/>
    <property type="match status" value="1"/>
</dbReference>
<protein>
    <recommendedName>
        <fullName evidence="1">Integrase catalytic domain-containing protein</fullName>
    </recommendedName>
</protein>
<evidence type="ECO:0000259" key="1">
    <source>
        <dbReference type="PROSITE" id="PS50994"/>
    </source>
</evidence>
<dbReference type="PANTHER" id="PTHR46585:SF1">
    <property type="entry name" value="CHROMO DOMAIN-CONTAINING PROTEIN"/>
    <property type="match status" value="1"/>
</dbReference>
<keyword evidence="3" id="KW-1185">Reference proteome</keyword>